<name>A0A6B3RW91_9RHOB</name>
<evidence type="ECO:0000256" key="2">
    <source>
        <dbReference type="ARBA" id="ARBA00022695"/>
    </source>
</evidence>
<evidence type="ECO:0000256" key="1">
    <source>
        <dbReference type="ARBA" id="ARBA00022679"/>
    </source>
</evidence>
<dbReference type="Pfam" id="PF12804">
    <property type="entry name" value="NTP_transf_3"/>
    <property type="match status" value="1"/>
</dbReference>
<dbReference type="SUPFAM" id="SSF53448">
    <property type="entry name" value="Nucleotide-diphospho-sugar transferases"/>
    <property type="match status" value="1"/>
</dbReference>
<keyword evidence="2" id="KW-0548">Nucleotidyltransferase</keyword>
<evidence type="ECO:0000259" key="4">
    <source>
        <dbReference type="Pfam" id="PF12804"/>
    </source>
</evidence>
<dbReference type="GO" id="GO:0016779">
    <property type="term" value="F:nucleotidyltransferase activity"/>
    <property type="evidence" value="ECO:0007669"/>
    <property type="project" value="UniProtKB-KW"/>
</dbReference>
<accession>A0A6B3RW91</accession>
<dbReference type="CDD" id="cd06422">
    <property type="entry name" value="NTP_transferase_like_1"/>
    <property type="match status" value="1"/>
</dbReference>
<dbReference type="InterPro" id="IPR025877">
    <property type="entry name" value="MobA-like_NTP_Trfase"/>
</dbReference>
<dbReference type="InterPro" id="IPR029044">
    <property type="entry name" value="Nucleotide-diphossugar_trans"/>
</dbReference>
<sequence length="235" mass="25602">MRDPFPLMYFAAGFGTRMGALTATLPKPLVKVAGLALIDHARRVAAAAGLRHEVVNLHYLGEQIATHLEKSGVILSWERDEILDTGGGLKAALPLLGQGPVLTLNTDAIWTGSNPLVQLMLAWDGDRMDQLFLLLPAHRARSASGRSDFVMDDQGRVDWAKGRDGYLYLGAQIIHPRLLIEAERKFSLHAPWTRAMAAGRAFGVLHMGDWCDVGHPGGIAEAEALLREAGEWPDV</sequence>
<dbReference type="PANTHER" id="PTHR43584:SF8">
    <property type="entry name" value="N-ACETYLMURAMATE ALPHA-1-PHOSPHATE URIDYLYLTRANSFERASE"/>
    <property type="match status" value="1"/>
</dbReference>
<dbReference type="PANTHER" id="PTHR43584">
    <property type="entry name" value="NUCLEOTIDYL TRANSFERASE"/>
    <property type="match status" value="1"/>
</dbReference>
<gene>
    <name evidence="5" type="ORF">G3572_18040</name>
</gene>
<dbReference type="AlphaFoldDB" id="A0A6B3RW91"/>
<evidence type="ECO:0000313" key="6">
    <source>
        <dbReference type="Proteomes" id="UP000481421"/>
    </source>
</evidence>
<feature type="domain" description="MobA-like NTP transferase" evidence="4">
    <location>
        <begin position="10"/>
        <end position="126"/>
    </location>
</feature>
<reference evidence="5 6" key="1">
    <citation type="submission" date="2020-02" db="EMBL/GenBank/DDBJ databases">
        <title>Rhodobacter algicola sp. nov., isolated from microalga culture.</title>
        <authorList>
            <person name="Park C.-Y."/>
        </authorList>
    </citation>
    <scope>NUCLEOTIDE SEQUENCE [LARGE SCALE GENOMIC DNA]</scope>
    <source>
        <strain evidence="5 6">ETT8</strain>
    </source>
</reference>
<keyword evidence="1 5" id="KW-0808">Transferase</keyword>
<dbReference type="Gene3D" id="3.90.550.10">
    <property type="entry name" value="Spore Coat Polysaccharide Biosynthesis Protein SpsA, Chain A"/>
    <property type="match status" value="1"/>
</dbReference>
<proteinExistence type="predicted"/>
<keyword evidence="6" id="KW-1185">Reference proteome</keyword>
<dbReference type="InterPro" id="IPR050065">
    <property type="entry name" value="GlmU-like"/>
</dbReference>
<keyword evidence="3" id="KW-0460">Magnesium</keyword>
<evidence type="ECO:0000313" key="5">
    <source>
        <dbReference type="EMBL" id="NEX48115.1"/>
    </source>
</evidence>
<dbReference type="RefSeq" id="WP_164614497.1">
    <property type="nucleotide sequence ID" value="NZ_JAAIKE010000007.1"/>
</dbReference>
<protein>
    <submittedName>
        <fullName evidence="5">Nucleotidyltransferase family protein</fullName>
    </submittedName>
</protein>
<dbReference type="EMBL" id="JAAIKE010000007">
    <property type="protein sequence ID" value="NEX48115.1"/>
    <property type="molecule type" value="Genomic_DNA"/>
</dbReference>
<comment type="caution">
    <text evidence="5">The sequence shown here is derived from an EMBL/GenBank/DDBJ whole genome shotgun (WGS) entry which is preliminary data.</text>
</comment>
<dbReference type="Proteomes" id="UP000481421">
    <property type="component" value="Unassembled WGS sequence"/>
</dbReference>
<organism evidence="5 6">
    <name type="scientific">Pseudotabrizicola algicola</name>
    <dbReference type="NCBI Taxonomy" id="2709381"/>
    <lineage>
        <taxon>Bacteria</taxon>
        <taxon>Pseudomonadati</taxon>
        <taxon>Pseudomonadota</taxon>
        <taxon>Alphaproteobacteria</taxon>
        <taxon>Rhodobacterales</taxon>
        <taxon>Paracoccaceae</taxon>
        <taxon>Pseudotabrizicola</taxon>
    </lineage>
</organism>
<evidence type="ECO:0000256" key="3">
    <source>
        <dbReference type="ARBA" id="ARBA00022842"/>
    </source>
</evidence>